<dbReference type="Pfam" id="PF04860">
    <property type="entry name" value="Phage_portal"/>
    <property type="match status" value="1"/>
</dbReference>
<feature type="region of interest" description="Disordered" evidence="1">
    <location>
        <begin position="709"/>
        <end position="728"/>
    </location>
</feature>
<accession>A0A346PPR0</accession>
<proteinExistence type="predicted"/>
<organism evidence="3 4">
    <name type="scientific">Natrarchaeobaculum sulfurireducens</name>
    <dbReference type="NCBI Taxonomy" id="2044521"/>
    <lineage>
        <taxon>Archaea</taxon>
        <taxon>Methanobacteriati</taxon>
        <taxon>Methanobacteriota</taxon>
        <taxon>Stenosarchaea group</taxon>
        <taxon>Halobacteria</taxon>
        <taxon>Halobacteriales</taxon>
        <taxon>Natrialbaceae</taxon>
        <taxon>Natrarchaeobaculum</taxon>
    </lineage>
</organism>
<gene>
    <name evidence="3" type="ORF">AArcMg_1492</name>
</gene>
<keyword evidence="4" id="KW-1185">Reference proteome</keyword>
<sequence>MANGAASQPSGQRTRHFYETQGHGIPRMDDLLAIRQMERRHTVQIPMETVLKQVTTMEWNIVPTVDEPDEVHWEAVEVVEEFLDGGFNSNDETFDQFLKKWVRDIVSINSGIVELVPTEPDNNGNQWLGEMYVRDGATFTKQVDIHDRYPEPPEAAFYQFGRNRVGGVGVGRSRDQTIQELIEESDWAQRVIRHNEPIAFTRDQIVWAAENPVSYDPYGFGRVQSIKNLVEILINQDLSNKKYFTANEVPEGMLSLVEANQDQVKRFREDWKDNIQGEQHKMAIVGGQVDWTPFRANPEELQFLESQEWYNKLVWMAFGLGPNEVGHLDDVNRATAKEQSATIFRKTTKPLLKLIEHEINDEILSKHRAVNIVEGEIAFEWEMHNHDVEAIEREKQHEDLQHNLTTINAVRAERGDEEVWWGDMPAEAVQALARKHPEWFAEQAGIEDPPEDVPSLLSADGPVGTSRSDDDIVGGQGDFSDRGLSHNEALHPERTETLTDGFGLVLDRMADDLEPIIEDVYPEENDGDSQVNVDAVTSAIDIAGELESHALDAEVAVLQEAAEAEAEELAGLIEEEIDAAPADIRDIEIDFDVENTFAYEQLVRRTRQQMMDAETTMSRIVRNSLLDADSIDEAKDSLQSSVEDMTEGHAETIARTQLNSADRHGSQALAESTDVIGGKQWHATEDGRERSWHGAMDGEVVEKDQEFVVPDTGDSKQPDDYPRRTHVVGEDHPYNCRCRQSSVLSDDMETDAFELDAISDAVSVDLGITQRQYEVWCDHHEAGESFADTWCRLRDDLSVSEIGDKIVSTATVYKWDDEVGYDR</sequence>
<dbReference type="AlphaFoldDB" id="A0A346PPR0"/>
<dbReference type="InterPro" id="IPR006944">
    <property type="entry name" value="Phage/GTA_portal"/>
</dbReference>
<evidence type="ECO:0000313" key="4">
    <source>
        <dbReference type="Proteomes" id="UP000258613"/>
    </source>
</evidence>
<protein>
    <recommendedName>
        <fullName evidence="2">Phage head morphogenesis domain-containing protein</fullName>
    </recommendedName>
</protein>
<evidence type="ECO:0000259" key="2">
    <source>
        <dbReference type="Pfam" id="PF04233"/>
    </source>
</evidence>
<name>A0A346PPR0_9EURY</name>
<evidence type="ECO:0000313" key="3">
    <source>
        <dbReference type="EMBL" id="AXR81505.1"/>
    </source>
</evidence>
<dbReference type="InterPro" id="IPR006528">
    <property type="entry name" value="Phage_head_morphogenesis_dom"/>
</dbReference>
<feature type="region of interest" description="Disordered" evidence="1">
    <location>
        <begin position="659"/>
        <end position="689"/>
    </location>
</feature>
<feature type="domain" description="Phage head morphogenesis" evidence="2">
    <location>
        <begin position="633"/>
        <end position="740"/>
    </location>
</feature>
<reference evidence="4" key="1">
    <citation type="submission" date="2018-02" db="EMBL/GenBank/DDBJ databases">
        <title>Phenotypic and genomic properties of facultatively anaerobic sulfur-reducing natronoarchaea from hypersaline soda lakes.</title>
        <authorList>
            <person name="Sorokin D.Y."/>
            <person name="Kublanov I.V."/>
            <person name="Roman P."/>
            <person name="Sinninghe Damste J.S."/>
            <person name="Golyshin P.N."/>
            <person name="Rojo D."/>
            <person name="Ciordia S."/>
            <person name="Mena M.D.C."/>
            <person name="Ferrer M."/>
            <person name="Messina E."/>
            <person name="Smedile F."/>
            <person name="La Spada G."/>
            <person name="La Cono V."/>
            <person name="Yakimov M.M."/>
        </authorList>
    </citation>
    <scope>NUCLEOTIDE SEQUENCE [LARGE SCALE GENOMIC DNA]</scope>
    <source>
        <strain evidence="4">AArc-Mg</strain>
    </source>
</reference>
<dbReference type="Pfam" id="PF04233">
    <property type="entry name" value="Phage_Mu_F"/>
    <property type="match status" value="1"/>
</dbReference>
<evidence type="ECO:0000256" key="1">
    <source>
        <dbReference type="SAM" id="MobiDB-lite"/>
    </source>
</evidence>
<feature type="compositionally biased region" description="Basic and acidic residues" evidence="1">
    <location>
        <begin position="713"/>
        <end position="728"/>
    </location>
</feature>
<dbReference type="KEGG" id="nag:AArcMg_1492"/>
<dbReference type="EMBL" id="CP027033">
    <property type="protein sequence ID" value="AXR81505.1"/>
    <property type="molecule type" value="Genomic_DNA"/>
</dbReference>
<dbReference type="Proteomes" id="UP000258613">
    <property type="component" value="Chromosome"/>
</dbReference>